<evidence type="ECO:0000256" key="7">
    <source>
        <dbReference type="ARBA" id="ARBA00023136"/>
    </source>
</evidence>
<keyword evidence="7 12" id="KW-0472">Membrane</keyword>
<comment type="caution">
    <text evidence="14">The sequence shown here is derived from an EMBL/GenBank/DDBJ whole genome shotgun (WGS) entry which is preliminary data.</text>
</comment>
<evidence type="ECO:0000313" key="15">
    <source>
        <dbReference type="Proteomes" id="UP001642540"/>
    </source>
</evidence>
<feature type="transmembrane region" description="Helical" evidence="12">
    <location>
        <begin position="371"/>
        <end position="390"/>
    </location>
</feature>
<reference evidence="14 15" key="1">
    <citation type="submission" date="2024-08" db="EMBL/GenBank/DDBJ databases">
        <authorList>
            <person name="Cucini C."/>
            <person name="Frati F."/>
        </authorList>
    </citation>
    <scope>NUCLEOTIDE SEQUENCE [LARGE SCALE GENOMIC DNA]</scope>
</reference>
<keyword evidence="8" id="KW-0675">Receptor</keyword>
<organism evidence="14 15">
    <name type="scientific">Orchesella dallaii</name>
    <dbReference type="NCBI Taxonomy" id="48710"/>
    <lineage>
        <taxon>Eukaryota</taxon>
        <taxon>Metazoa</taxon>
        <taxon>Ecdysozoa</taxon>
        <taxon>Arthropoda</taxon>
        <taxon>Hexapoda</taxon>
        <taxon>Collembola</taxon>
        <taxon>Entomobryomorpha</taxon>
        <taxon>Entomobryoidea</taxon>
        <taxon>Orchesellidae</taxon>
        <taxon>Orchesellinae</taxon>
        <taxon>Orchesella</taxon>
    </lineage>
</organism>
<dbReference type="Proteomes" id="UP001642540">
    <property type="component" value="Unassembled WGS sequence"/>
</dbReference>
<gene>
    <name evidence="14" type="ORF">ODALV1_LOCUS7006</name>
</gene>
<evidence type="ECO:0000256" key="5">
    <source>
        <dbReference type="ARBA" id="ARBA00022989"/>
    </source>
</evidence>
<keyword evidence="4 12" id="KW-0812">Transmembrane</keyword>
<dbReference type="InterPro" id="IPR052192">
    <property type="entry name" value="Insect_Ionotropic_Sensory_Rcpt"/>
</dbReference>
<dbReference type="Pfam" id="PF10613">
    <property type="entry name" value="Lig_chan-Glu_bd"/>
    <property type="match status" value="1"/>
</dbReference>
<comment type="subcellular location">
    <subcellularLocation>
        <location evidence="1">Cell membrane</location>
        <topology evidence="1">Multi-pass membrane protein</topology>
    </subcellularLocation>
</comment>
<accession>A0ABP1Q3U0</accession>
<name>A0ABP1Q3U0_9HEXA</name>
<feature type="domain" description="Ionotropic glutamate receptor L-glutamate and glycine-binding" evidence="13">
    <location>
        <begin position="205"/>
        <end position="293"/>
    </location>
</feature>
<evidence type="ECO:0000256" key="11">
    <source>
        <dbReference type="ARBA" id="ARBA00023303"/>
    </source>
</evidence>
<keyword evidence="15" id="KW-1185">Reference proteome</keyword>
<dbReference type="PANTHER" id="PTHR42643:SF24">
    <property type="entry name" value="IONOTROPIC RECEPTOR 60A"/>
    <property type="match status" value="1"/>
</dbReference>
<feature type="transmembrane region" description="Helical" evidence="12">
    <location>
        <begin position="316"/>
        <end position="338"/>
    </location>
</feature>
<sequence>MAVLKCSYCATFDPDVSEMSFTENLLFSIHQQQLISGRECLLSFTLEDIYFDSTFSILFHYVHQPYKLFYYPSSSLFGNFYSPPNPKFHSSCWTLVLAMDSKPDILLNNKLKLGDPVNDEFIFVSTSEKVLKRIIEQYKLIDRVALKFGMFYERSDKTKNQGGCGYLVEPMIYNGTFSKSSQASFLQQSQNLRGRLLKGVFLHFPPYVAMKSKSGVSGSLFILLQEMSKRLNVTFNLSNRTRTPGFGSFVNGSWTGLIGELVGGRADFALMMIPNEERYPFADFGTPLYLESLYFTLKSPRASRSWQAILHPLTPILWLFTLLTYITFVILFIVKLTLDTRRCAPSLFFEVILKLFTILMEQPGAIPKRDFTRFAIFFWIIFCYVIGLVYKSNLVGYLTFTVKQNVPTTFNQLSSNLKYKIVLQTVGGIELYMITKSSSPVMQAIARRMSTDADIMSCLNTSSHETTACIAWSSAIAVALAKNSASQAKLRNLFIAKDSSGANHGSFAFRKDFIFQETMNKFFGATRVANLVEKWNRDYMRKAETKASNRAINAGTFAAKSNEDAGDKERPLSIGDLVIVFLAVAGGWTFSFCYFIGEAMREMIRKFSGGDTDSDFQSWGKYGRMVIVVKRIEVK</sequence>
<keyword evidence="5 12" id="KW-1133">Transmembrane helix</keyword>
<keyword evidence="10" id="KW-1071">Ligand-gated ion channel</keyword>
<dbReference type="EMBL" id="CAXLJM020000022">
    <property type="protein sequence ID" value="CAL8088283.1"/>
    <property type="molecule type" value="Genomic_DNA"/>
</dbReference>
<dbReference type="PANTHER" id="PTHR42643">
    <property type="entry name" value="IONOTROPIC RECEPTOR 20A-RELATED"/>
    <property type="match status" value="1"/>
</dbReference>
<evidence type="ECO:0000256" key="1">
    <source>
        <dbReference type="ARBA" id="ARBA00004651"/>
    </source>
</evidence>
<evidence type="ECO:0000256" key="3">
    <source>
        <dbReference type="ARBA" id="ARBA00022475"/>
    </source>
</evidence>
<evidence type="ECO:0000256" key="10">
    <source>
        <dbReference type="ARBA" id="ARBA00023286"/>
    </source>
</evidence>
<dbReference type="InterPro" id="IPR019594">
    <property type="entry name" value="Glu/Gly-bd"/>
</dbReference>
<dbReference type="Gene3D" id="3.40.190.10">
    <property type="entry name" value="Periplasmic binding protein-like II"/>
    <property type="match status" value="1"/>
</dbReference>
<evidence type="ECO:0000256" key="6">
    <source>
        <dbReference type="ARBA" id="ARBA00023065"/>
    </source>
</evidence>
<keyword evidence="9" id="KW-0325">Glycoprotein</keyword>
<evidence type="ECO:0000256" key="4">
    <source>
        <dbReference type="ARBA" id="ARBA00022692"/>
    </source>
</evidence>
<dbReference type="SUPFAM" id="SSF53850">
    <property type="entry name" value="Periplasmic binding protein-like II"/>
    <property type="match status" value="1"/>
</dbReference>
<evidence type="ECO:0000256" key="8">
    <source>
        <dbReference type="ARBA" id="ARBA00023170"/>
    </source>
</evidence>
<protein>
    <recommendedName>
        <fullName evidence="13">Ionotropic glutamate receptor L-glutamate and glycine-binding domain-containing protein</fullName>
    </recommendedName>
</protein>
<feature type="transmembrane region" description="Helical" evidence="12">
    <location>
        <begin position="577"/>
        <end position="597"/>
    </location>
</feature>
<keyword evidence="2" id="KW-0813">Transport</keyword>
<keyword evidence="6" id="KW-0406">Ion transport</keyword>
<proteinExistence type="predicted"/>
<evidence type="ECO:0000313" key="14">
    <source>
        <dbReference type="EMBL" id="CAL8088283.1"/>
    </source>
</evidence>
<keyword evidence="11" id="KW-0407">Ion channel</keyword>
<dbReference type="Gene3D" id="1.10.287.70">
    <property type="match status" value="1"/>
</dbReference>
<evidence type="ECO:0000256" key="2">
    <source>
        <dbReference type="ARBA" id="ARBA00022448"/>
    </source>
</evidence>
<evidence type="ECO:0000256" key="9">
    <source>
        <dbReference type="ARBA" id="ARBA00023180"/>
    </source>
</evidence>
<evidence type="ECO:0000256" key="12">
    <source>
        <dbReference type="SAM" id="Phobius"/>
    </source>
</evidence>
<keyword evidence="3" id="KW-1003">Cell membrane</keyword>
<evidence type="ECO:0000259" key="13">
    <source>
        <dbReference type="Pfam" id="PF10613"/>
    </source>
</evidence>